<dbReference type="InterPro" id="IPR036673">
    <property type="entry name" value="Cyanovirin-N_sf"/>
</dbReference>
<evidence type="ECO:0000313" key="2">
    <source>
        <dbReference type="EMBL" id="KAK7751219.1"/>
    </source>
</evidence>
<keyword evidence="3" id="KW-1185">Reference proteome</keyword>
<dbReference type="SUPFAM" id="SSF51322">
    <property type="entry name" value="Cyanovirin-N"/>
    <property type="match status" value="1"/>
</dbReference>
<dbReference type="EMBL" id="JAKJXP020000052">
    <property type="protein sequence ID" value="KAK7751219.1"/>
    <property type="molecule type" value="Genomic_DNA"/>
</dbReference>
<accession>A0AAN9YRC3</accession>
<organism evidence="2 3">
    <name type="scientific">Diatrype stigma</name>
    <dbReference type="NCBI Taxonomy" id="117547"/>
    <lineage>
        <taxon>Eukaryota</taxon>
        <taxon>Fungi</taxon>
        <taxon>Dikarya</taxon>
        <taxon>Ascomycota</taxon>
        <taxon>Pezizomycotina</taxon>
        <taxon>Sordariomycetes</taxon>
        <taxon>Xylariomycetidae</taxon>
        <taxon>Xylariales</taxon>
        <taxon>Diatrypaceae</taxon>
        <taxon>Diatrype</taxon>
    </lineage>
</organism>
<dbReference type="PANTHER" id="PTHR42076">
    <property type="entry name" value="CYANOVIRIN-N HOMOLOG"/>
    <property type="match status" value="1"/>
</dbReference>
<dbReference type="Gene3D" id="2.30.60.10">
    <property type="entry name" value="Cyanovirin-N"/>
    <property type="match status" value="1"/>
</dbReference>
<comment type="caution">
    <text evidence="2">The sequence shown here is derived from an EMBL/GenBank/DDBJ whole genome shotgun (WGS) entry which is preliminary data.</text>
</comment>
<sequence length="105" mass="11875">MSFHTTSEDIRVEGHILKARARNESGDFIHSEINLNDFIGNDDGRFDWTGKNFSETAENIHFSIEGGASVPVLRARLKKLNGEWVDADVNLAERVKNDNGRLEYV</sequence>
<name>A0AAN9YRC3_9PEZI</name>
<proteinExistence type="predicted"/>
<dbReference type="Pfam" id="PF08881">
    <property type="entry name" value="CVNH"/>
    <property type="match status" value="1"/>
</dbReference>
<evidence type="ECO:0000259" key="1">
    <source>
        <dbReference type="SMART" id="SM01111"/>
    </source>
</evidence>
<dbReference type="AlphaFoldDB" id="A0AAN9YRC3"/>
<gene>
    <name evidence="2" type="ORF">SLS62_006764</name>
</gene>
<evidence type="ECO:0000313" key="3">
    <source>
        <dbReference type="Proteomes" id="UP001320420"/>
    </source>
</evidence>
<feature type="domain" description="Cyanovirin-N" evidence="1">
    <location>
        <begin position="2"/>
        <end position="104"/>
    </location>
</feature>
<reference evidence="2 3" key="1">
    <citation type="submission" date="2024-02" db="EMBL/GenBank/DDBJ databases">
        <title>De novo assembly and annotation of 12 fungi associated with fruit tree decline syndrome in Ontario, Canada.</title>
        <authorList>
            <person name="Sulman M."/>
            <person name="Ellouze W."/>
            <person name="Ilyukhin E."/>
        </authorList>
    </citation>
    <scope>NUCLEOTIDE SEQUENCE [LARGE SCALE GENOMIC DNA]</scope>
    <source>
        <strain evidence="2 3">M11/M66-122</strain>
    </source>
</reference>
<protein>
    <recommendedName>
        <fullName evidence="1">Cyanovirin-N domain-containing protein</fullName>
    </recommendedName>
</protein>
<dbReference type="Proteomes" id="UP001320420">
    <property type="component" value="Unassembled WGS sequence"/>
</dbReference>
<dbReference type="InterPro" id="IPR011058">
    <property type="entry name" value="Cyanovirin-N"/>
</dbReference>
<dbReference type="SMART" id="SM01111">
    <property type="entry name" value="CVNH"/>
    <property type="match status" value="1"/>
</dbReference>
<dbReference type="PANTHER" id="PTHR42076:SF1">
    <property type="entry name" value="CYANOVIRIN-N DOMAIN-CONTAINING PROTEIN"/>
    <property type="match status" value="1"/>
</dbReference>